<feature type="domain" description="Ig-like" evidence="7">
    <location>
        <begin position="4"/>
        <end position="96"/>
    </location>
</feature>
<sequence length="242" mass="26280">MNIPLITVPNQLVGAPVGTSVTLECQVDAFPNAVHFWRFNNQLLINSTRQETHEIRQDYTTTMKLSLRSLRHKDFGSYVCGAKNSLGETDSNVRLYVLRPEQHNEDHIIDSWHRQELDSDSPGYTLEENAFMRGGVHGSSLGGTGPLDGLGSGTSGRTSMGATTSSSPALPRHTIGGVWAGVWCSCCFATLRLGVSTMGSARLWASVGLLLLFLLHETATHVFIFSRLGTVGSALTHAQTHT</sequence>
<organism evidence="8 9">
    <name type="scientific">Homarus americanus</name>
    <name type="common">American lobster</name>
    <dbReference type="NCBI Taxonomy" id="6706"/>
    <lineage>
        <taxon>Eukaryota</taxon>
        <taxon>Metazoa</taxon>
        <taxon>Ecdysozoa</taxon>
        <taxon>Arthropoda</taxon>
        <taxon>Crustacea</taxon>
        <taxon>Multicrustacea</taxon>
        <taxon>Malacostraca</taxon>
        <taxon>Eumalacostraca</taxon>
        <taxon>Eucarida</taxon>
        <taxon>Decapoda</taxon>
        <taxon>Pleocyemata</taxon>
        <taxon>Astacidea</taxon>
        <taxon>Nephropoidea</taxon>
        <taxon>Nephropidae</taxon>
        <taxon>Homarus</taxon>
    </lineage>
</organism>
<evidence type="ECO:0000313" key="9">
    <source>
        <dbReference type="Proteomes" id="UP000747542"/>
    </source>
</evidence>
<dbReference type="Pfam" id="PF13927">
    <property type="entry name" value="Ig_3"/>
    <property type="match status" value="1"/>
</dbReference>
<accession>A0A8J5N8D2</accession>
<keyword evidence="9" id="KW-1185">Reference proteome</keyword>
<evidence type="ECO:0000256" key="6">
    <source>
        <dbReference type="SAM" id="Phobius"/>
    </source>
</evidence>
<dbReference type="PANTHER" id="PTHR12231">
    <property type="entry name" value="CTX-RELATED TYPE I TRANSMEMBRANE PROTEIN"/>
    <property type="match status" value="1"/>
</dbReference>
<feature type="transmembrane region" description="Helical" evidence="6">
    <location>
        <begin position="173"/>
        <end position="191"/>
    </location>
</feature>
<name>A0A8J5N8D2_HOMAM</name>
<proteinExistence type="predicted"/>
<protein>
    <submittedName>
        <fullName evidence="8">Lachesin-like 11</fullName>
    </submittedName>
</protein>
<dbReference type="InterPro" id="IPR003598">
    <property type="entry name" value="Ig_sub2"/>
</dbReference>
<evidence type="ECO:0000259" key="7">
    <source>
        <dbReference type="PROSITE" id="PS50835"/>
    </source>
</evidence>
<feature type="compositionally biased region" description="Gly residues" evidence="5">
    <location>
        <begin position="143"/>
        <end position="154"/>
    </location>
</feature>
<comment type="caution">
    <text evidence="8">The sequence shown here is derived from an EMBL/GenBank/DDBJ whole genome shotgun (WGS) entry which is preliminary data.</text>
</comment>
<keyword evidence="4" id="KW-0393">Immunoglobulin domain</keyword>
<feature type="region of interest" description="Disordered" evidence="5">
    <location>
        <begin position="143"/>
        <end position="167"/>
    </location>
</feature>
<dbReference type="InterPro" id="IPR036179">
    <property type="entry name" value="Ig-like_dom_sf"/>
</dbReference>
<gene>
    <name evidence="8" type="primary">Lac-L11</name>
    <name evidence="8" type="ORF">Hamer_G021908</name>
</gene>
<dbReference type="InterPro" id="IPR051170">
    <property type="entry name" value="Neural/epithelial_adhesion"/>
</dbReference>
<evidence type="ECO:0000256" key="4">
    <source>
        <dbReference type="ARBA" id="ARBA00023319"/>
    </source>
</evidence>
<evidence type="ECO:0000313" key="8">
    <source>
        <dbReference type="EMBL" id="KAG7174808.1"/>
    </source>
</evidence>
<keyword evidence="6" id="KW-1133">Transmembrane helix</keyword>
<dbReference type="SUPFAM" id="SSF48726">
    <property type="entry name" value="Immunoglobulin"/>
    <property type="match status" value="1"/>
</dbReference>
<evidence type="ECO:0000256" key="1">
    <source>
        <dbReference type="ARBA" id="ARBA00022729"/>
    </source>
</evidence>
<keyword evidence="3" id="KW-1015">Disulfide bond</keyword>
<dbReference type="Proteomes" id="UP000747542">
    <property type="component" value="Unassembled WGS sequence"/>
</dbReference>
<dbReference type="PANTHER" id="PTHR12231:SF253">
    <property type="entry name" value="DPR-INTERACTING PROTEIN ETA, ISOFORM B-RELATED"/>
    <property type="match status" value="1"/>
</dbReference>
<dbReference type="FunFam" id="2.60.40.10:FF:000032">
    <property type="entry name" value="palladin isoform X1"/>
    <property type="match status" value="1"/>
</dbReference>
<keyword evidence="6" id="KW-0472">Membrane</keyword>
<feature type="compositionally biased region" description="Polar residues" evidence="5">
    <location>
        <begin position="157"/>
        <end position="167"/>
    </location>
</feature>
<dbReference type="Gene3D" id="2.60.40.10">
    <property type="entry name" value="Immunoglobulins"/>
    <property type="match status" value="1"/>
</dbReference>
<evidence type="ECO:0000256" key="3">
    <source>
        <dbReference type="ARBA" id="ARBA00023157"/>
    </source>
</evidence>
<keyword evidence="2" id="KW-0677">Repeat</keyword>
<evidence type="ECO:0000256" key="5">
    <source>
        <dbReference type="SAM" id="MobiDB-lite"/>
    </source>
</evidence>
<keyword evidence="1" id="KW-0732">Signal</keyword>
<dbReference type="InterPro" id="IPR007110">
    <property type="entry name" value="Ig-like_dom"/>
</dbReference>
<dbReference type="EMBL" id="JAHLQT010006858">
    <property type="protein sequence ID" value="KAG7174808.1"/>
    <property type="molecule type" value="Genomic_DNA"/>
</dbReference>
<dbReference type="GO" id="GO:0043005">
    <property type="term" value="C:neuron projection"/>
    <property type="evidence" value="ECO:0007669"/>
    <property type="project" value="TreeGrafter"/>
</dbReference>
<dbReference type="SMART" id="SM00409">
    <property type="entry name" value="IG"/>
    <property type="match status" value="1"/>
</dbReference>
<evidence type="ECO:0000256" key="2">
    <source>
        <dbReference type="ARBA" id="ARBA00022737"/>
    </source>
</evidence>
<keyword evidence="6" id="KW-0812">Transmembrane</keyword>
<reference evidence="8" key="1">
    <citation type="journal article" date="2021" name="Sci. Adv.">
        <title>The American lobster genome reveals insights on longevity, neural, and immune adaptations.</title>
        <authorList>
            <person name="Polinski J.M."/>
            <person name="Zimin A.V."/>
            <person name="Clark K.F."/>
            <person name="Kohn A.B."/>
            <person name="Sadowski N."/>
            <person name="Timp W."/>
            <person name="Ptitsyn A."/>
            <person name="Khanna P."/>
            <person name="Romanova D.Y."/>
            <person name="Williams P."/>
            <person name="Greenwood S.J."/>
            <person name="Moroz L.L."/>
            <person name="Walt D.R."/>
            <person name="Bodnar A.G."/>
        </authorList>
    </citation>
    <scope>NUCLEOTIDE SEQUENCE</scope>
    <source>
        <strain evidence="8">GMGI-L3</strain>
    </source>
</reference>
<feature type="transmembrane region" description="Helical" evidence="6">
    <location>
        <begin position="203"/>
        <end position="225"/>
    </location>
</feature>
<dbReference type="InterPro" id="IPR003599">
    <property type="entry name" value="Ig_sub"/>
</dbReference>
<dbReference type="SMART" id="SM00408">
    <property type="entry name" value="IGc2"/>
    <property type="match status" value="1"/>
</dbReference>
<dbReference type="AlphaFoldDB" id="A0A8J5N8D2"/>
<dbReference type="InterPro" id="IPR013783">
    <property type="entry name" value="Ig-like_fold"/>
</dbReference>
<dbReference type="PROSITE" id="PS50835">
    <property type="entry name" value="IG_LIKE"/>
    <property type="match status" value="1"/>
</dbReference>